<dbReference type="InParanoid" id="E4ZSK2"/>
<dbReference type="EMBL" id="FP929122">
    <property type="protein sequence ID" value="CBX94382.1"/>
    <property type="molecule type" value="Genomic_DNA"/>
</dbReference>
<feature type="region of interest" description="Disordered" evidence="5">
    <location>
        <begin position="693"/>
        <end position="727"/>
    </location>
</feature>
<keyword evidence="8" id="KW-1185">Reference proteome</keyword>
<evidence type="ECO:0000256" key="1">
    <source>
        <dbReference type="ARBA" id="ARBA00022723"/>
    </source>
</evidence>
<reference evidence="8" key="1">
    <citation type="journal article" date="2011" name="Nat. Commun.">
        <title>Effector diversification within compartments of the Leptosphaeria maculans genome affected by Repeat-Induced Point mutations.</title>
        <authorList>
            <person name="Rouxel T."/>
            <person name="Grandaubert J."/>
            <person name="Hane J.K."/>
            <person name="Hoede C."/>
            <person name="van de Wouw A.P."/>
            <person name="Couloux A."/>
            <person name="Dominguez V."/>
            <person name="Anthouard V."/>
            <person name="Bally P."/>
            <person name="Bourras S."/>
            <person name="Cozijnsen A.J."/>
            <person name="Ciuffetti L.M."/>
            <person name="Degrave A."/>
            <person name="Dilmaghani A."/>
            <person name="Duret L."/>
            <person name="Fudal I."/>
            <person name="Goodwin S.B."/>
            <person name="Gout L."/>
            <person name="Glaser N."/>
            <person name="Linglin J."/>
            <person name="Kema G.H.J."/>
            <person name="Lapalu N."/>
            <person name="Lawrence C.B."/>
            <person name="May K."/>
            <person name="Meyer M."/>
            <person name="Ollivier B."/>
            <person name="Poulain J."/>
            <person name="Schoch C.L."/>
            <person name="Simon A."/>
            <person name="Spatafora J.W."/>
            <person name="Stachowiak A."/>
            <person name="Turgeon B.G."/>
            <person name="Tyler B.M."/>
            <person name="Vincent D."/>
            <person name="Weissenbach J."/>
            <person name="Amselem J."/>
            <person name="Quesneville H."/>
            <person name="Oliver R.P."/>
            <person name="Wincker P."/>
            <person name="Balesdent M.-H."/>
            <person name="Howlett B.J."/>
        </authorList>
    </citation>
    <scope>NUCLEOTIDE SEQUENCE [LARGE SCALE GENOMIC DNA]</scope>
    <source>
        <strain evidence="8">JN3 / isolate v23.1.3 / race Av1-4-5-6-7-8</strain>
    </source>
</reference>
<dbReference type="GO" id="GO:0008270">
    <property type="term" value="F:zinc ion binding"/>
    <property type="evidence" value="ECO:0007669"/>
    <property type="project" value="UniProtKB-KW"/>
</dbReference>
<feature type="region of interest" description="Disordered" evidence="5">
    <location>
        <begin position="124"/>
        <end position="327"/>
    </location>
</feature>
<dbReference type="AlphaFoldDB" id="E4ZSK2"/>
<feature type="compositionally biased region" description="Low complexity" evidence="5">
    <location>
        <begin position="148"/>
        <end position="162"/>
    </location>
</feature>
<evidence type="ECO:0000256" key="5">
    <source>
        <dbReference type="SAM" id="MobiDB-lite"/>
    </source>
</evidence>
<dbReference type="SUPFAM" id="SSF57850">
    <property type="entry name" value="RING/U-box"/>
    <property type="match status" value="1"/>
</dbReference>
<dbReference type="InterPro" id="IPR017907">
    <property type="entry name" value="Znf_RING_CS"/>
</dbReference>
<dbReference type="OrthoDB" id="6105938at2759"/>
<protein>
    <recommendedName>
        <fullName evidence="6">RING-type domain-containing protein</fullName>
    </recommendedName>
</protein>
<accession>E4ZSK2</accession>
<feature type="compositionally biased region" description="Polar residues" evidence="5">
    <location>
        <begin position="208"/>
        <end position="220"/>
    </location>
</feature>
<feature type="compositionally biased region" description="Low complexity" evidence="5">
    <location>
        <begin position="257"/>
        <end position="313"/>
    </location>
</feature>
<evidence type="ECO:0000256" key="3">
    <source>
        <dbReference type="ARBA" id="ARBA00022833"/>
    </source>
</evidence>
<dbReference type="GeneID" id="13290976"/>
<feature type="region of interest" description="Disordered" evidence="5">
    <location>
        <begin position="529"/>
        <end position="550"/>
    </location>
</feature>
<feature type="domain" description="RING-type" evidence="6">
    <location>
        <begin position="31"/>
        <end position="106"/>
    </location>
</feature>
<feature type="compositionally biased region" description="Basic and acidic residues" evidence="5">
    <location>
        <begin position="136"/>
        <end position="145"/>
    </location>
</feature>
<feature type="compositionally biased region" description="Polar residues" evidence="5">
    <location>
        <begin position="606"/>
        <end position="622"/>
    </location>
</feature>
<feature type="compositionally biased region" description="Acidic residues" evidence="5">
    <location>
        <begin position="163"/>
        <end position="198"/>
    </location>
</feature>
<feature type="compositionally biased region" description="Polar residues" evidence="5">
    <location>
        <begin position="347"/>
        <end position="363"/>
    </location>
</feature>
<dbReference type="VEuPathDB" id="FungiDB:LEMA_P121460.1"/>
<evidence type="ECO:0000256" key="2">
    <source>
        <dbReference type="ARBA" id="ARBA00022771"/>
    </source>
</evidence>
<feature type="compositionally biased region" description="Low complexity" evidence="5">
    <location>
        <begin position="221"/>
        <end position="237"/>
    </location>
</feature>
<evidence type="ECO:0000259" key="6">
    <source>
        <dbReference type="PROSITE" id="PS50089"/>
    </source>
</evidence>
<feature type="region of interest" description="Disordered" evidence="5">
    <location>
        <begin position="465"/>
        <end position="497"/>
    </location>
</feature>
<dbReference type="Proteomes" id="UP000002668">
    <property type="component" value="Genome"/>
</dbReference>
<dbReference type="PROSITE" id="PS50089">
    <property type="entry name" value="ZF_RING_2"/>
    <property type="match status" value="1"/>
</dbReference>
<keyword evidence="3" id="KW-0862">Zinc</keyword>
<feature type="region of interest" description="Disordered" evidence="5">
    <location>
        <begin position="347"/>
        <end position="392"/>
    </location>
</feature>
<dbReference type="STRING" id="985895.E4ZSK2"/>
<gene>
    <name evidence="7" type="ORF">LEMA_P121460.1</name>
</gene>
<feature type="compositionally biased region" description="Basic and acidic residues" evidence="5">
    <location>
        <begin position="697"/>
        <end position="708"/>
    </location>
</feature>
<sequence length="727" mass="78060">MTDSNTTLPLPNFETFLYQGMPPMTTDLDCCDICYRHCPVPPPPPPALPTQTPPITQYITLDAAFQLALEAHYPVRLARCGHCFCRPCLLTEFAVLGLRNKCPMCRRVLFLEPEYEPLVVEWGSSADEEGEEEVEDARMQGRDGDDGLGAVAEGVEELGPVAEGEEELGPVAEGEEELGPVAEGEEELGPVAEGEEESGTTAEGVQASGPSASNAQAPEPSTSSVHSSESSPSNGNSQRPSASTVQPSEPSASNMQSPGPAASSGHSPGPAASSGHSPGPAASSGHSPGPAASSGHSPGPAASSAQSSGPSASEVQLPGPSNSHHQMTTGLVNETLTYQSPLFPLPQSFQNNYPHSSSPTGHSSIRRGGSSDGALLPGGRGRGRLGAPNDLPNNPFHAIIARPMSRRDHAYPTVKDIFSSPTAPIREESPDGMIATSRHFLPLPTGNLTTDYVESPSRSNLFQQTNTDERLSHSHPSNQASARESQPSITPSPFLTMNDRIRHTQSIIQDLMRDLDSPVPLSPFQNRTFADRENRSPAGAGNASSNFSQTRTYNPWDVRNWRNSPWNAQNWRARSRTTFPPGSSSQNVVMPGTAPTCPYAICHPGTQPQTPHRSSARNSGPLTQDRGVSRTRPSSRRRIARSFPETRVRTLGPLLEFGDMANGFNRRIAAHVQRVLLQRRRLVQQHGFGEITGAGRRMMERTDERDGEQVGAEETEAEAQFADQVEE</sequence>
<evidence type="ECO:0000313" key="7">
    <source>
        <dbReference type="EMBL" id="CBX94382.1"/>
    </source>
</evidence>
<dbReference type="HOGENOM" id="CLU_380853_0_0_1"/>
<evidence type="ECO:0000256" key="4">
    <source>
        <dbReference type="PROSITE-ProRule" id="PRU00175"/>
    </source>
</evidence>
<feature type="compositionally biased region" description="Acidic residues" evidence="5">
    <location>
        <begin position="126"/>
        <end position="135"/>
    </location>
</feature>
<organism evidence="8">
    <name type="scientific">Leptosphaeria maculans (strain JN3 / isolate v23.1.3 / race Av1-4-5-6-7-8)</name>
    <name type="common">Blackleg fungus</name>
    <name type="synonym">Phoma lingam</name>
    <dbReference type="NCBI Taxonomy" id="985895"/>
    <lineage>
        <taxon>Eukaryota</taxon>
        <taxon>Fungi</taxon>
        <taxon>Dikarya</taxon>
        <taxon>Ascomycota</taxon>
        <taxon>Pezizomycotina</taxon>
        <taxon>Dothideomycetes</taxon>
        <taxon>Pleosporomycetidae</taxon>
        <taxon>Pleosporales</taxon>
        <taxon>Pleosporineae</taxon>
        <taxon>Leptosphaeriaceae</taxon>
        <taxon>Plenodomus</taxon>
        <taxon>Plenodomus lingam/Leptosphaeria maculans species complex</taxon>
    </lineage>
</organism>
<dbReference type="InterPro" id="IPR013083">
    <property type="entry name" value="Znf_RING/FYVE/PHD"/>
</dbReference>
<proteinExistence type="predicted"/>
<dbReference type="PROSITE" id="PS00518">
    <property type="entry name" value="ZF_RING_1"/>
    <property type="match status" value="1"/>
</dbReference>
<evidence type="ECO:0000313" key="8">
    <source>
        <dbReference type="Proteomes" id="UP000002668"/>
    </source>
</evidence>
<keyword evidence="2 4" id="KW-0863">Zinc-finger</keyword>
<keyword evidence="1" id="KW-0479">Metal-binding</keyword>
<feature type="region of interest" description="Disordered" evidence="5">
    <location>
        <begin position="600"/>
        <end position="643"/>
    </location>
</feature>
<feature type="compositionally biased region" description="Polar residues" evidence="5">
    <location>
        <begin position="238"/>
        <end position="256"/>
    </location>
</feature>
<dbReference type="Gene3D" id="3.30.40.10">
    <property type="entry name" value="Zinc/RING finger domain, C3HC4 (zinc finger)"/>
    <property type="match status" value="1"/>
</dbReference>
<feature type="compositionally biased region" description="Polar residues" evidence="5">
    <location>
        <begin position="474"/>
        <end position="495"/>
    </location>
</feature>
<dbReference type="InterPro" id="IPR001841">
    <property type="entry name" value="Znf_RING"/>
</dbReference>
<name>E4ZSK2_LEPMJ</name>